<accession>A0AAX6G0Z0</accession>
<dbReference type="Proteomes" id="UP001140949">
    <property type="component" value="Unassembled WGS sequence"/>
</dbReference>
<evidence type="ECO:0000313" key="2">
    <source>
        <dbReference type="EMBL" id="KAJ6822364.1"/>
    </source>
</evidence>
<name>A0AAX6G0Z0_IRIPA</name>
<feature type="compositionally biased region" description="Basic and acidic residues" evidence="1">
    <location>
        <begin position="31"/>
        <end position="40"/>
    </location>
</feature>
<evidence type="ECO:0000313" key="3">
    <source>
        <dbReference type="Proteomes" id="UP001140949"/>
    </source>
</evidence>
<proteinExistence type="predicted"/>
<comment type="caution">
    <text evidence="2">The sequence shown here is derived from an EMBL/GenBank/DDBJ whole genome shotgun (WGS) entry which is preliminary data.</text>
</comment>
<gene>
    <name evidence="2" type="ORF">M6B38_389015</name>
</gene>
<organism evidence="2 3">
    <name type="scientific">Iris pallida</name>
    <name type="common">Sweet iris</name>
    <dbReference type="NCBI Taxonomy" id="29817"/>
    <lineage>
        <taxon>Eukaryota</taxon>
        <taxon>Viridiplantae</taxon>
        <taxon>Streptophyta</taxon>
        <taxon>Embryophyta</taxon>
        <taxon>Tracheophyta</taxon>
        <taxon>Spermatophyta</taxon>
        <taxon>Magnoliopsida</taxon>
        <taxon>Liliopsida</taxon>
        <taxon>Asparagales</taxon>
        <taxon>Iridaceae</taxon>
        <taxon>Iridoideae</taxon>
        <taxon>Irideae</taxon>
        <taxon>Iris</taxon>
    </lineage>
</organism>
<reference evidence="2" key="2">
    <citation type="submission" date="2023-04" db="EMBL/GenBank/DDBJ databases">
        <authorList>
            <person name="Bruccoleri R.E."/>
            <person name="Oakeley E.J."/>
            <person name="Faust A.-M."/>
            <person name="Dessus-Babus S."/>
            <person name="Altorfer M."/>
            <person name="Burckhardt D."/>
            <person name="Oertli M."/>
            <person name="Naumann U."/>
            <person name="Petersen F."/>
            <person name="Wong J."/>
        </authorList>
    </citation>
    <scope>NUCLEOTIDE SEQUENCE</scope>
    <source>
        <strain evidence="2">GSM-AAB239-AS_SAM_17_03QT</strain>
        <tissue evidence="2">Leaf</tissue>
    </source>
</reference>
<feature type="region of interest" description="Disordered" evidence="1">
    <location>
        <begin position="1"/>
        <end position="40"/>
    </location>
</feature>
<protein>
    <submittedName>
        <fullName evidence="2">Uncharacterized protein</fullName>
    </submittedName>
</protein>
<dbReference type="EMBL" id="JANAVB010024400">
    <property type="protein sequence ID" value="KAJ6822364.1"/>
    <property type="molecule type" value="Genomic_DNA"/>
</dbReference>
<feature type="compositionally biased region" description="Low complexity" evidence="1">
    <location>
        <begin position="20"/>
        <end position="30"/>
    </location>
</feature>
<evidence type="ECO:0000256" key="1">
    <source>
        <dbReference type="SAM" id="MobiDB-lite"/>
    </source>
</evidence>
<dbReference type="AlphaFoldDB" id="A0AAX6G0Z0"/>
<keyword evidence="3" id="KW-1185">Reference proteome</keyword>
<reference evidence="2" key="1">
    <citation type="journal article" date="2023" name="GigaByte">
        <title>Genome assembly of the bearded iris, Iris pallida Lam.</title>
        <authorList>
            <person name="Bruccoleri R.E."/>
            <person name="Oakeley E.J."/>
            <person name="Faust A.M.E."/>
            <person name="Altorfer M."/>
            <person name="Dessus-Babus S."/>
            <person name="Burckhardt D."/>
            <person name="Oertli M."/>
            <person name="Naumann U."/>
            <person name="Petersen F."/>
            <person name="Wong J."/>
        </authorList>
    </citation>
    <scope>NUCLEOTIDE SEQUENCE</scope>
    <source>
        <strain evidence="2">GSM-AAB239-AS_SAM_17_03QT</strain>
    </source>
</reference>
<sequence>MATAMMAMARVRSSPTVGNISSSTPRSISTIDERRRQDRDRLIYSDNRHGDGDGVALLHDHQVGLLSTTSSSSFRTKTTTMTKAAVRVLAEDDGVKAALFL</sequence>